<dbReference type="InterPro" id="IPR005198">
    <property type="entry name" value="Glyco_hydro_76"/>
</dbReference>
<keyword evidence="2" id="KW-1185">Reference proteome</keyword>
<dbReference type="GO" id="GO:0005975">
    <property type="term" value="P:carbohydrate metabolic process"/>
    <property type="evidence" value="ECO:0007669"/>
    <property type="project" value="InterPro"/>
</dbReference>
<organism evidence="1 2">
    <name type="scientific">Massarina eburnea CBS 473.64</name>
    <dbReference type="NCBI Taxonomy" id="1395130"/>
    <lineage>
        <taxon>Eukaryota</taxon>
        <taxon>Fungi</taxon>
        <taxon>Dikarya</taxon>
        <taxon>Ascomycota</taxon>
        <taxon>Pezizomycotina</taxon>
        <taxon>Dothideomycetes</taxon>
        <taxon>Pleosporomycetidae</taxon>
        <taxon>Pleosporales</taxon>
        <taxon>Massarineae</taxon>
        <taxon>Massarinaceae</taxon>
        <taxon>Massarina</taxon>
    </lineage>
</organism>
<dbReference type="Gene3D" id="1.50.10.20">
    <property type="match status" value="1"/>
</dbReference>
<dbReference type="PANTHER" id="PTHR47791:SF1">
    <property type="entry name" value="ENDO MANNANASE, GH76 FAMILY (EUROFUNG)"/>
    <property type="match status" value="1"/>
</dbReference>
<accession>A0A6A6RW13</accession>
<dbReference type="Proteomes" id="UP000799753">
    <property type="component" value="Unassembled WGS sequence"/>
</dbReference>
<dbReference type="OrthoDB" id="9984024at2759"/>
<gene>
    <name evidence="1" type="ORF">P280DRAFT_56126</name>
</gene>
<name>A0A6A6RW13_9PLEO</name>
<dbReference type="GO" id="GO:0016798">
    <property type="term" value="F:hydrolase activity, acting on glycosyl bonds"/>
    <property type="evidence" value="ECO:0007669"/>
    <property type="project" value="UniProtKB-KW"/>
</dbReference>
<dbReference type="AlphaFoldDB" id="A0A6A6RW13"/>
<dbReference type="Pfam" id="PF03663">
    <property type="entry name" value="Glyco_hydro_76"/>
    <property type="match status" value="1"/>
</dbReference>
<proteinExistence type="predicted"/>
<dbReference type="PANTHER" id="PTHR47791">
    <property type="entry name" value="MEIOTICALLY UP-REGULATED GENE 191 PROTEIN"/>
    <property type="match status" value="1"/>
</dbReference>
<reference evidence="1" key="1">
    <citation type="journal article" date="2020" name="Stud. Mycol.">
        <title>101 Dothideomycetes genomes: a test case for predicting lifestyles and emergence of pathogens.</title>
        <authorList>
            <person name="Haridas S."/>
            <person name="Albert R."/>
            <person name="Binder M."/>
            <person name="Bloem J."/>
            <person name="Labutti K."/>
            <person name="Salamov A."/>
            <person name="Andreopoulos B."/>
            <person name="Baker S."/>
            <person name="Barry K."/>
            <person name="Bills G."/>
            <person name="Bluhm B."/>
            <person name="Cannon C."/>
            <person name="Castanera R."/>
            <person name="Culley D."/>
            <person name="Daum C."/>
            <person name="Ezra D."/>
            <person name="Gonzalez J."/>
            <person name="Henrissat B."/>
            <person name="Kuo A."/>
            <person name="Liang C."/>
            <person name="Lipzen A."/>
            <person name="Lutzoni F."/>
            <person name="Magnuson J."/>
            <person name="Mondo S."/>
            <person name="Nolan M."/>
            <person name="Ohm R."/>
            <person name="Pangilinan J."/>
            <person name="Park H.-J."/>
            <person name="Ramirez L."/>
            <person name="Alfaro M."/>
            <person name="Sun H."/>
            <person name="Tritt A."/>
            <person name="Yoshinaga Y."/>
            <person name="Zwiers L.-H."/>
            <person name="Turgeon B."/>
            <person name="Goodwin S."/>
            <person name="Spatafora J."/>
            <person name="Crous P."/>
            <person name="Grigoriev I."/>
        </authorList>
    </citation>
    <scope>NUCLEOTIDE SEQUENCE</scope>
    <source>
        <strain evidence="1">CBS 473.64</strain>
    </source>
</reference>
<dbReference type="InterPro" id="IPR053169">
    <property type="entry name" value="MUG_Protein"/>
</dbReference>
<keyword evidence="1" id="KW-0326">Glycosidase</keyword>
<dbReference type="InterPro" id="IPR008928">
    <property type="entry name" value="6-hairpin_glycosidase_sf"/>
</dbReference>
<dbReference type="SUPFAM" id="SSF48208">
    <property type="entry name" value="Six-hairpin glycosidases"/>
    <property type="match status" value="1"/>
</dbReference>
<protein>
    <submittedName>
        <fullName evidence="1">Six-hairpin glycosidase</fullName>
    </submittedName>
</protein>
<keyword evidence="1" id="KW-0378">Hydrolase</keyword>
<evidence type="ECO:0000313" key="2">
    <source>
        <dbReference type="Proteomes" id="UP000799753"/>
    </source>
</evidence>
<evidence type="ECO:0000313" key="1">
    <source>
        <dbReference type="EMBL" id="KAF2639202.1"/>
    </source>
</evidence>
<dbReference type="EMBL" id="MU006787">
    <property type="protein sequence ID" value="KAF2639202.1"/>
    <property type="molecule type" value="Genomic_DNA"/>
</dbReference>
<sequence>MRYNNALLSLVPLLPSSSPPASHVAAPANSPTASTASSSHVYADNAHTAVNVLQDKYYNTATGLWKGETHDLWWESGNLLETIARYGQVDESFKPTAVNIIENTFSKAPNQQGAKNWLNEFYDDMGWWALGWIASYDLTGDAKYLDTAKYIFEDMTGGWTTPCGGGIWWDKSKTSVNAIANELFISVAAHLANRVPPAESINYMNWAEADWEWFWRSGMINSDWLINDGLDLTTCKNNGKWTFTYNQGVILGGLSELSIARHDGGYIDVANELIAGSFSKLAPDGILTEPVEGDLGEQGAMFKGAYIRGLATLNSQIHSPEYTDFFKKNAESLWSNAVNADGVIEDRWQGGSSEVSFPSHGAGLDVLVAAGAAALF</sequence>